<proteinExistence type="predicted"/>
<evidence type="ECO:0000313" key="2">
    <source>
        <dbReference type="EMBL" id="CAF4437021.1"/>
    </source>
</evidence>
<organism evidence="1 3">
    <name type="scientific">Didymodactylos carnosus</name>
    <dbReference type="NCBI Taxonomy" id="1234261"/>
    <lineage>
        <taxon>Eukaryota</taxon>
        <taxon>Metazoa</taxon>
        <taxon>Spiralia</taxon>
        <taxon>Gnathifera</taxon>
        <taxon>Rotifera</taxon>
        <taxon>Eurotatoria</taxon>
        <taxon>Bdelloidea</taxon>
        <taxon>Philodinida</taxon>
        <taxon>Philodinidae</taxon>
        <taxon>Didymodactylos</taxon>
    </lineage>
</organism>
<sequence length="201" mass="22986">MNLVKKVRPEIHIQPIPRPSPSVSTFFPVKDLILKDLQSHIVYQLNCLDCEASYIGKTIRQIKRRLKEHGAPQPIKQSSLSHLSIDTPTSTQEVRRSARNTRKKVNYKEMNSPSNLDHEDIDLEVTTTNSALRKHELETKHTIDWLSLKILAKDNAKYRLLVRESLAILDKQPLLNRTVSSVPLVVFPDGVEKTKPTVKIK</sequence>
<reference evidence="1" key="1">
    <citation type="submission" date="2021-02" db="EMBL/GenBank/DDBJ databases">
        <authorList>
            <person name="Nowell W R."/>
        </authorList>
    </citation>
    <scope>NUCLEOTIDE SEQUENCE</scope>
</reference>
<accession>A0A8S2G4E1</accession>
<gene>
    <name evidence="1" type="ORF">OVA965_LOCUS43070</name>
    <name evidence="2" type="ORF">TMI583_LOCUS45195</name>
</gene>
<dbReference type="Proteomes" id="UP000677228">
    <property type="component" value="Unassembled WGS sequence"/>
</dbReference>
<evidence type="ECO:0008006" key="4">
    <source>
        <dbReference type="Google" id="ProtNLM"/>
    </source>
</evidence>
<dbReference type="EMBL" id="CAJOBA010079966">
    <property type="protein sequence ID" value="CAF4437021.1"/>
    <property type="molecule type" value="Genomic_DNA"/>
</dbReference>
<comment type="caution">
    <text evidence="1">The sequence shown here is derived from an EMBL/GenBank/DDBJ whole genome shotgun (WGS) entry which is preliminary data.</text>
</comment>
<evidence type="ECO:0000313" key="3">
    <source>
        <dbReference type="Proteomes" id="UP000677228"/>
    </source>
</evidence>
<dbReference type="EMBL" id="CAJNOK010055247">
    <property type="protein sequence ID" value="CAF1618816.1"/>
    <property type="molecule type" value="Genomic_DNA"/>
</dbReference>
<protein>
    <recommendedName>
        <fullName evidence="4">GIY-YIG domain-containing protein</fullName>
    </recommendedName>
</protein>
<evidence type="ECO:0000313" key="1">
    <source>
        <dbReference type="EMBL" id="CAF1618816.1"/>
    </source>
</evidence>
<dbReference type="Proteomes" id="UP000682733">
    <property type="component" value="Unassembled WGS sequence"/>
</dbReference>
<name>A0A8S2G4E1_9BILA</name>
<dbReference type="AlphaFoldDB" id="A0A8S2G4E1"/>